<comment type="caution">
    <text evidence="1">The sequence shown here is derived from an EMBL/GenBank/DDBJ whole genome shotgun (WGS) entry which is preliminary data.</text>
</comment>
<protein>
    <submittedName>
        <fullName evidence="1">Uncharacterized protein</fullName>
    </submittedName>
</protein>
<evidence type="ECO:0000313" key="2">
    <source>
        <dbReference type="Proteomes" id="UP001490365"/>
    </source>
</evidence>
<organism evidence="1 2">
    <name type="scientific">Streptomyces sp. 900105755</name>
    <dbReference type="NCBI Taxonomy" id="3154389"/>
    <lineage>
        <taxon>Bacteria</taxon>
        <taxon>Bacillati</taxon>
        <taxon>Actinomycetota</taxon>
        <taxon>Actinomycetes</taxon>
        <taxon>Kitasatosporales</taxon>
        <taxon>Streptomycetaceae</taxon>
        <taxon>Streptomyces</taxon>
    </lineage>
</organism>
<evidence type="ECO:0000313" key="1">
    <source>
        <dbReference type="EMBL" id="MER6272413.1"/>
    </source>
</evidence>
<sequence length="193" mass="20754">MITEASSSPANGPADFASRLAAAEDWTSAALEAHQEGLWVLTGTERQILADVKAATNPLHGGHLPPHDDESVYVRLGRISNWAGVLRLAARAGGWELHPVVGMHPSSLTRPIGMPDLLSGIYALAEQGERWQQLMLATIAGRNAAAREQPPQPRQDLGQALAELEPRFAKDLATAEGFFTGPGSLDDLSHFFY</sequence>
<dbReference type="EMBL" id="JBEOZM010000022">
    <property type="protein sequence ID" value="MER6272413.1"/>
    <property type="molecule type" value="Genomic_DNA"/>
</dbReference>
<reference evidence="1 2" key="1">
    <citation type="submission" date="2024-06" db="EMBL/GenBank/DDBJ databases">
        <title>The Natural Products Discovery Center: Release of the First 8490 Sequenced Strains for Exploring Actinobacteria Biosynthetic Diversity.</title>
        <authorList>
            <person name="Kalkreuter E."/>
            <person name="Kautsar S.A."/>
            <person name="Yang D."/>
            <person name="Bader C.D."/>
            <person name="Teijaro C.N."/>
            <person name="Fluegel L."/>
            <person name="Davis C.M."/>
            <person name="Simpson J.R."/>
            <person name="Lauterbach L."/>
            <person name="Steele A.D."/>
            <person name="Gui C."/>
            <person name="Meng S."/>
            <person name="Li G."/>
            <person name="Viehrig K."/>
            <person name="Ye F."/>
            <person name="Su P."/>
            <person name="Kiefer A.F."/>
            <person name="Nichols A."/>
            <person name="Cepeda A.J."/>
            <person name="Yan W."/>
            <person name="Fan B."/>
            <person name="Jiang Y."/>
            <person name="Adhikari A."/>
            <person name="Zheng C.-J."/>
            <person name="Schuster L."/>
            <person name="Cowan T.M."/>
            <person name="Smanski M.J."/>
            <person name="Chevrette M.G."/>
            <person name="De Carvalho L.P.S."/>
            <person name="Shen B."/>
        </authorList>
    </citation>
    <scope>NUCLEOTIDE SEQUENCE [LARGE SCALE GENOMIC DNA]</scope>
    <source>
        <strain evidence="1 2">NPDC001694</strain>
    </source>
</reference>
<gene>
    <name evidence="1" type="ORF">ABT211_34800</name>
</gene>
<dbReference type="Proteomes" id="UP001490365">
    <property type="component" value="Unassembled WGS sequence"/>
</dbReference>
<name>A0ABV1TQV4_9ACTN</name>
<keyword evidence="2" id="KW-1185">Reference proteome</keyword>
<accession>A0ABV1TQV4</accession>
<dbReference type="RefSeq" id="WP_351960732.1">
    <property type="nucleotide sequence ID" value="NZ_JBEOZM010000022.1"/>
</dbReference>
<proteinExistence type="predicted"/>